<evidence type="ECO:0000313" key="14">
    <source>
        <dbReference type="EMBL" id="EWM22483.1"/>
    </source>
</evidence>
<dbReference type="AlphaFoldDB" id="W7TG57"/>
<feature type="chain" id="PRO_5004900621" description="Type-4 uracil-DNA glycosylase" evidence="12">
    <location>
        <begin position="28"/>
        <end position="298"/>
    </location>
</feature>
<comment type="similarity">
    <text evidence="2">Belongs to the uracil-DNA glycosylase (UDG) superfamily. Type 4 (UDGa) family.</text>
</comment>
<keyword evidence="15" id="KW-1185">Reference proteome</keyword>
<proteinExistence type="inferred from homology"/>
<dbReference type="SUPFAM" id="SSF52141">
    <property type="entry name" value="Uracil-DNA glycosylase-like"/>
    <property type="match status" value="1"/>
</dbReference>
<evidence type="ECO:0000256" key="5">
    <source>
        <dbReference type="ARBA" id="ARBA00022485"/>
    </source>
</evidence>
<comment type="caution">
    <text evidence="14">The sequence shown here is derived from an EMBL/GenBank/DDBJ whole genome shotgun (WGS) entry which is preliminary data.</text>
</comment>
<keyword evidence="9" id="KW-0408">Iron</keyword>
<dbReference type="InterPro" id="IPR005122">
    <property type="entry name" value="Uracil-DNA_glycosylase-like"/>
</dbReference>
<dbReference type="EC" id="3.2.2.27" evidence="3"/>
<evidence type="ECO:0000256" key="2">
    <source>
        <dbReference type="ARBA" id="ARBA00006521"/>
    </source>
</evidence>
<dbReference type="SMART" id="SM00986">
    <property type="entry name" value="UDG"/>
    <property type="match status" value="1"/>
</dbReference>
<keyword evidence="10" id="KW-0411">Iron-sulfur</keyword>
<gene>
    <name evidence="14" type="ORF">Naga_100011g21</name>
</gene>
<sequence length="298" mass="32555">MKTRHYFHGESILRMLVVVLTQLRTAAWSLQRGILLPAIRPTVRSVTFLRAAERSPSSAAEQVPTPPTSLTVSPLPDARYAGHADFVQALQGLRGDPLQAEGTRVVIHRGNAGAKIMVIGEAPGETEDVEGKPFVGRAGKLLDAILASVGLDESSVYITNVVLRRPPNNRTPSASEVAWYLPYLMENVRLVDPLIILLAGACACKALLPLEKQGITRIRGQWFERRFGTEGGLDGQGSRLVMPIFHPSYLLRNPSRKVEGPKWLTWQDIQAVRRRYDELAGAGGGEGVWAPGKQGKEG</sequence>
<evidence type="ECO:0000256" key="12">
    <source>
        <dbReference type="SAM" id="SignalP"/>
    </source>
</evidence>
<dbReference type="CDD" id="cd10030">
    <property type="entry name" value="UDG-F4_TTUDGA_SPO1dp_like"/>
    <property type="match status" value="1"/>
</dbReference>
<keyword evidence="12" id="KW-0732">Signal</keyword>
<dbReference type="InterPro" id="IPR036895">
    <property type="entry name" value="Uracil-DNA_glycosylase-like_sf"/>
</dbReference>
<evidence type="ECO:0000256" key="4">
    <source>
        <dbReference type="ARBA" id="ARBA00019403"/>
    </source>
</evidence>
<keyword evidence="8" id="KW-0378">Hydrolase</keyword>
<evidence type="ECO:0000256" key="1">
    <source>
        <dbReference type="ARBA" id="ARBA00001400"/>
    </source>
</evidence>
<dbReference type="GO" id="GO:0051539">
    <property type="term" value="F:4 iron, 4 sulfur cluster binding"/>
    <property type="evidence" value="ECO:0007669"/>
    <property type="project" value="UniProtKB-KW"/>
</dbReference>
<dbReference type="GO" id="GO:0046872">
    <property type="term" value="F:metal ion binding"/>
    <property type="evidence" value="ECO:0007669"/>
    <property type="project" value="UniProtKB-KW"/>
</dbReference>
<protein>
    <recommendedName>
        <fullName evidence="4">Type-4 uracil-DNA glycosylase</fullName>
        <ecNumber evidence="3">3.2.2.27</ecNumber>
    </recommendedName>
</protein>
<keyword evidence="7" id="KW-0227">DNA damage</keyword>
<organism evidence="14 15">
    <name type="scientific">Nannochloropsis gaditana</name>
    <dbReference type="NCBI Taxonomy" id="72520"/>
    <lineage>
        <taxon>Eukaryota</taxon>
        <taxon>Sar</taxon>
        <taxon>Stramenopiles</taxon>
        <taxon>Ochrophyta</taxon>
        <taxon>Eustigmatophyceae</taxon>
        <taxon>Eustigmatales</taxon>
        <taxon>Monodopsidaceae</taxon>
        <taxon>Nannochloropsis</taxon>
    </lineage>
</organism>
<keyword evidence="6" id="KW-0479">Metal-binding</keyword>
<accession>W7TG57</accession>
<evidence type="ECO:0000256" key="8">
    <source>
        <dbReference type="ARBA" id="ARBA00022801"/>
    </source>
</evidence>
<dbReference type="EMBL" id="AZIL01002191">
    <property type="protein sequence ID" value="EWM22483.1"/>
    <property type="molecule type" value="Genomic_DNA"/>
</dbReference>
<dbReference type="PANTHER" id="PTHR33693:SF1">
    <property type="entry name" value="TYPE-4 URACIL-DNA GLYCOSYLASE"/>
    <property type="match status" value="1"/>
</dbReference>
<evidence type="ECO:0000256" key="3">
    <source>
        <dbReference type="ARBA" id="ARBA00012030"/>
    </source>
</evidence>
<dbReference type="GO" id="GO:0004844">
    <property type="term" value="F:uracil DNA N-glycosylase activity"/>
    <property type="evidence" value="ECO:0007669"/>
    <property type="project" value="UniProtKB-EC"/>
</dbReference>
<name>W7TG57_9STRA</name>
<dbReference type="PANTHER" id="PTHR33693">
    <property type="entry name" value="TYPE-5 URACIL-DNA GLYCOSYLASE"/>
    <property type="match status" value="1"/>
</dbReference>
<evidence type="ECO:0000256" key="7">
    <source>
        <dbReference type="ARBA" id="ARBA00022763"/>
    </source>
</evidence>
<dbReference type="Pfam" id="PF03167">
    <property type="entry name" value="UDG"/>
    <property type="match status" value="1"/>
</dbReference>
<dbReference type="InterPro" id="IPR005273">
    <property type="entry name" value="Ura-DNA_glyco_family4"/>
</dbReference>
<dbReference type="Gene3D" id="3.40.470.10">
    <property type="entry name" value="Uracil-DNA glycosylase-like domain"/>
    <property type="match status" value="1"/>
</dbReference>
<comment type="catalytic activity">
    <reaction evidence="1">
        <text>Hydrolyzes single-stranded DNA or mismatched double-stranded DNA and polynucleotides, releasing free uracil.</text>
        <dbReference type="EC" id="3.2.2.27"/>
    </reaction>
</comment>
<evidence type="ECO:0000256" key="6">
    <source>
        <dbReference type="ARBA" id="ARBA00022723"/>
    </source>
</evidence>
<reference evidence="14 15" key="1">
    <citation type="journal article" date="2014" name="Mol. Plant">
        <title>Chromosome Scale Genome Assembly and Transcriptome Profiling of Nannochloropsis gaditana in Nitrogen Depletion.</title>
        <authorList>
            <person name="Corteggiani Carpinelli E."/>
            <person name="Telatin A."/>
            <person name="Vitulo N."/>
            <person name="Forcato C."/>
            <person name="D'Angelo M."/>
            <person name="Schiavon R."/>
            <person name="Vezzi A."/>
            <person name="Giacometti G.M."/>
            <person name="Morosinotto T."/>
            <person name="Valle G."/>
        </authorList>
    </citation>
    <scope>NUCLEOTIDE SEQUENCE [LARGE SCALE GENOMIC DNA]</scope>
    <source>
        <strain evidence="14 15">B-31</strain>
    </source>
</reference>
<dbReference type="InterPro" id="IPR051536">
    <property type="entry name" value="UDG_Type-4/5"/>
</dbReference>
<dbReference type="Proteomes" id="UP000019335">
    <property type="component" value="Unassembled WGS sequence"/>
</dbReference>
<evidence type="ECO:0000313" key="15">
    <source>
        <dbReference type="Proteomes" id="UP000019335"/>
    </source>
</evidence>
<evidence type="ECO:0000256" key="9">
    <source>
        <dbReference type="ARBA" id="ARBA00023004"/>
    </source>
</evidence>
<feature type="signal peptide" evidence="12">
    <location>
        <begin position="1"/>
        <end position="27"/>
    </location>
</feature>
<dbReference type="SMART" id="SM00987">
    <property type="entry name" value="UreE_C"/>
    <property type="match status" value="1"/>
</dbReference>
<dbReference type="NCBIfam" id="TIGR00758">
    <property type="entry name" value="UDG_fam4"/>
    <property type="match status" value="1"/>
</dbReference>
<evidence type="ECO:0000259" key="13">
    <source>
        <dbReference type="SMART" id="SM00986"/>
    </source>
</evidence>
<keyword evidence="5" id="KW-0004">4Fe-4S</keyword>
<dbReference type="OrthoDB" id="10267060at2759"/>
<feature type="domain" description="Uracil-DNA glycosylase-like" evidence="13">
    <location>
        <begin position="107"/>
        <end position="270"/>
    </location>
</feature>
<evidence type="ECO:0000256" key="11">
    <source>
        <dbReference type="ARBA" id="ARBA00023204"/>
    </source>
</evidence>
<dbReference type="GO" id="GO:0006281">
    <property type="term" value="P:DNA repair"/>
    <property type="evidence" value="ECO:0007669"/>
    <property type="project" value="UniProtKB-KW"/>
</dbReference>
<evidence type="ECO:0000256" key="10">
    <source>
        <dbReference type="ARBA" id="ARBA00023014"/>
    </source>
</evidence>
<keyword evidence="11" id="KW-0234">DNA repair</keyword>